<dbReference type="Pfam" id="PF01569">
    <property type="entry name" value="PAP2"/>
    <property type="match status" value="1"/>
</dbReference>
<feature type="transmembrane region" description="Helical" evidence="1">
    <location>
        <begin position="149"/>
        <end position="167"/>
    </location>
</feature>
<gene>
    <name evidence="3" type="ORF">MCORR_v1c05050</name>
</gene>
<dbReference type="Proteomes" id="UP000239785">
    <property type="component" value="Unassembled WGS sequence"/>
</dbReference>
<dbReference type="EMBL" id="PHNF01000002">
    <property type="protein sequence ID" value="PPE06201.1"/>
    <property type="molecule type" value="Genomic_DNA"/>
</dbReference>
<feature type="transmembrane region" description="Helical" evidence="1">
    <location>
        <begin position="12"/>
        <end position="36"/>
    </location>
</feature>
<evidence type="ECO:0000313" key="4">
    <source>
        <dbReference type="Proteomes" id="UP000239785"/>
    </source>
</evidence>
<evidence type="ECO:0000256" key="1">
    <source>
        <dbReference type="SAM" id="Phobius"/>
    </source>
</evidence>
<dbReference type="InterPro" id="IPR000326">
    <property type="entry name" value="PAP2/HPO"/>
</dbReference>
<evidence type="ECO:0000313" key="3">
    <source>
        <dbReference type="EMBL" id="PPE06201.1"/>
    </source>
</evidence>
<dbReference type="PANTHER" id="PTHR14969">
    <property type="entry name" value="SPHINGOSINE-1-PHOSPHATE PHOSPHOHYDROLASE"/>
    <property type="match status" value="1"/>
</dbReference>
<dbReference type="RefSeq" id="WP_104208047.1">
    <property type="nucleotide sequence ID" value="NZ_PHNF01000002.1"/>
</dbReference>
<organism evidence="3 4">
    <name type="scientific">Mesoplasma corruscae</name>
    <dbReference type="NCBI Taxonomy" id="216874"/>
    <lineage>
        <taxon>Bacteria</taxon>
        <taxon>Bacillati</taxon>
        <taxon>Mycoplasmatota</taxon>
        <taxon>Mollicutes</taxon>
        <taxon>Entomoplasmatales</taxon>
        <taxon>Entomoplasmataceae</taxon>
        <taxon>Mesoplasma</taxon>
    </lineage>
</organism>
<feature type="domain" description="Phosphatidic acid phosphatase type 2/haloperoxidase" evidence="2">
    <location>
        <begin position="154"/>
        <end position="276"/>
    </location>
</feature>
<accession>A0A2S5RFX4</accession>
<feature type="transmembrane region" description="Helical" evidence="1">
    <location>
        <begin position="261"/>
        <end position="278"/>
    </location>
</feature>
<feature type="transmembrane region" description="Helical" evidence="1">
    <location>
        <begin position="236"/>
        <end position="255"/>
    </location>
</feature>
<dbReference type="AlphaFoldDB" id="A0A2S5RFX4"/>
<keyword evidence="1" id="KW-1133">Transmembrane helix</keyword>
<feature type="transmembrane region" description="Helical" evidence="1">
    <location>
        <begin position="90"/>
        <end position="111"/>
    </location>
</feature>
<evidence type="ECO:0000259" key="2">
    <source>
        <dbReference type="SMART" id="SM00014"/>
    </source>
</evidence>
<comment type="caution">
    <text evidence="3">The sequence shown here is derived from an EMBL/GenBank/DDBJ whole genome shotgun (WGS) entry which is preliminary data.</text>
</comment>
<dbReference type="SUPFAM" id="SSF48317">
    <property type="entry name" value="Acid phosphatase/Vanadium-dependent haloperoxidase"/>
    <property type="match status" value="1"/>
</dbReference>
<dbReference type="InterPro" id="IPR036938">
    <property type="entry name" value="PAP2/HPO_sf"/>
</dbReference>
<dbReference type="PANTHER" id="PTHR14969:SF13">
    <property type="entry name" value="AT30094P"/>
    <property type="match status" value="1"/>
</dbReference>
<reference evidence="3 4" key="1">
    <citation type="submission" date="2017-11" db="EMBL/GenBank/DDBJ databases">
        <title>Genome sequence of Mesoplasma corruscae ELCA-2 (ATCC 49579).</title>
        <authorList>
            <person name="Lo W.-S."/>
            <person name="Kuo C.-H."/>
        </authorList>
    </citation>
    <scope>NUCLEOTIDE SEQUENCE [LARGE SCALE GENOMIC DNA]</scope>
    <source>
        <strain evidence="3 4">ELCA-2</strain>
    </source>
</reference>
<dbReference type="Gene3D" id="1.20.144.10">
    <property type="entry name" value="Phosphatidic acid phosphatase type 2/haloperoxidase"/>
    <property type="match status" value="1"/>
</dbReference>
<proteinExistence type="predicted"/>
<name>A0A2S5RFX4_9MOLU</name>
<keyword evidence="1" id="KW-0472">Membrane</keyword>
<keyword evidence="4" id="KW-1185">Reference proteome</keyword>
<keyword evidence="1" id="KW-0812">Transmembrane</keyword>
<dbReference type="OrthoDB" id="401048at2"/>
<dbReference type="SMART" id="SM00014">
    <property type="entry name" value="acidPPc"/>
    <property type="match status" value="1"/>
</dbReference>
<sequence>MNLKLRTKSYNTTLRTLITSSLVLIISVFVIGSFYDLKIAEKLVNKESLYGQTFDIFGKIAIVIPLSFIIVGLVYHYVFYKGITKTQGSFIIIIFEVLVLFIFLMIESNFFQSNKLLPLQFNALIIIIFDLIISYFWHKNIELVKDKNLVKKIILSIVFVLLIYLSTEMLKNVVSRPRPRNVMEGTYEYHAWWQFDWSNAFGKNKSFPSGHTTSAMSLLAPIFVMNRKSLIVPVNFAIALLFAILTAGSRMVLAAHFLTDVTGAMIISILIFSFLLSIKFKKGKAYE</sequence>
<protein>
    <recommendedName>
        <fullName evidence="2">Phosphatidic acid phosphatase type 2/haloperoxidase domain-containing protein</fullName>
    </recommendedName>
</protein>
<feature type="transmembrane region" description="Helical" evidence="1">
    <location>
        <begin position="56"/>
        <end position="78"/>
    </location>
</feature>
<feature type="transmembrane region" description="Helical" evidence="1">
    <location>
        <begin position="117"/>
        <end position="137"/>
    </location>
</feature>